<dbReference type="GO" id="GO:1902387">
    <property type="term" value="F:ceramide 1-phosphate binding"/>
    <property type="evidence" value="ECO:0007669"/>
    <property type="project" value="TreeGrafter"/>
</dbReference>
<evidence type="ECO:0000259" key="2">
    <source>
        <dbReference type="Pfam" id="PF08718"/>
    </source>
</evidence>
<evidence type="ECO:0000313" key="3">
    <source>
        <dbReference type="EMBL" id="KAJ8902933.1"/>
    </source>
</evidence>
<dbReference type="Proteomes" id="UP001157974">
    <property type="component" value="Unassembled WGS sequence"/>
</dbReference>
<comment type="caution">
    <text evidence="3">The sequence shown here is derived from an EMBL/GenBank/DDBJ whole genome shotgun (WGS) entry which is preliminary data.</text>
</comment>
<organism evidence="3 4">
    <name type="scientific">Rhodosorus marinus</name>
    <dbReference type="NCBI Taxonomy" id="101924"/>
    <lineage>
        <taxon>Eukaryota</taxon>
        <taxon>Rhodophyta</taxon>
        <taxon>Stylonematophyceae</taxon>
        <taxon>Stylonematales</taxon>
        <taxon>Stylonemataceae</taxon>
        <taxon>Rhodosorus</taxon>
    </lineage>
</organism>
<dbReference type="SUPFAM" id="SSF110004">
    <property type="entry name" value="Glycolipid transfer protein, GLTP"/>
    <property type="match status" value="1"/>
</dbReference>
<evidence type="ECO:0000256" key="1">
    <source>
        <dbReference type="ARBA" id="ARBA00022448"/>
    </source>
</evidence>
<dbReference type="GO" id="GO:0005829">
    <property type="term" value="C:cytosol"/>
    <property type="evidence" value="ECO:0007669"/>
    <property type="project" value="TreeGrafter"/>
</dbReference>
<sequence>MSEELMVMGSRTVFHEVAEKWSTVTMKDGSLRIPCFVDAVIDFLVVFKALGSAFFTDMVKSDMKQNLEKIQASARKYSVETVREMVEAEVRDQVYMNSTSGTEALLWLKRTLQFILLLLHNIATQESQTPLNECALQAYRDTLKPCHNWVLQRMFDAGLLCVPTRQSFFEELGANEDVVRVGMQAFMEVAVNHLNPLVAFFNQERLEEVCSAPLKIPSRRDAAGTAIVC</sequence>
<dbReference type="Gene3D" id="1.10.3520.10">
    <property type="entry name" value="Glycolipid transfer protein"/>
    <property type="match status" value="1"/>
</dbReference>
<dbReference type="GO" id="GO:0016020">
    <property type="term" value="C:membrane"/>
    <property type="evidence" value="ECO:0007669"/>
    <property type="project" value="TreeGrafter"/>
</dbReference>
<proteinExistence type="predicted"/>
<dbReference type="GO" id="GO:1902388">
    <property type="term" value="F:ceramide 1-phosphate transfer activity"/>
    <property type="evidence" value="ECO:0007669"/>
    <property type="project" value="TreeGrafter"/>
</dbReference>
<keyword evidence="1" id="KW-0813">Transport</keyword>
<evidence type="ECO:0000313" key="4">
    <source>
        <dbReference type="Proteomes" id="UP001157974"/>
    </source>
</evidence>
<dbReference type="InterPro" id="IPR014830">
    <property type="entry name" value="Glycolipid_transfer_prot_dom"/>
</dbReference>
<dbReference type="InterPro" id="IPR036497">
    <property type="entry name" value="GLTP_sf"/>
</dbReference>
<dbReference type="EMBL" id="JAMWBK010000008">
    <property type="protein sequence ID" value="KAJ8902933.1"/>
    <property type="molecule type" value="Genomic_DNA"/>
</dbReference>
<protein>
    <recommendedName>
        <fullName evidence="2">Glycolipid transfer protein domain-containing protein</fullName>
    </recommendedName>
</protein>
<dbReference type="Pfam" id="PF08718">
    <property type="entry name" value="GLTP"/>
    <property type="match status" value="1"/>
</dbReference>
<keyword evidence="4" id="KW-1185">Reference proteome</keyword>
<feature type="domain" description="Glycolipid transfer protein" evidence="2">
    <location>
        <begin position="34"/>
        <end position="173"/>
    </location>
</feature>
<dbReference type="PANTHER" id="PTHR10219">
    <property type="entry name" value="GLYCOLIPID TRANSFER PROTEIN-RELATED"/>
    <property type="match status" value="1"/>
</dbReference>
<dbReference type="AlphaFoldDB" id="A0AAV8UPC1"/>
<gene>
    <name evidence="3" type="ORF">NDN08_006251</name>
</gene>
<dbReference type="PANTHER" id="PTHR10219:SF25">
    <property type="entry name" value="PLECKSTRIN HOMOLOGY DOMAIN-CONTAINING FAMILY A MEMBER 8"/>
    <property type="match status" value="1"/>
</dbReference>
<name>A0AAV8UPC1_9RHOD</name>
<reference evidence="3 4" key="1">
    <citation type="journal article" date="2023" name="Nat. Commun.">
        <title>Origin of minicircular mitochondrial genomes in red algae.</title>
        <authorList>
            <person name="Lee Y."/>
            <person name="Cho C.H."/>
            <person name="Lee Y.M."/>
            <person name="Park S.I."/>
            <person name="Yang J.H."/>
            <person name="West J.A."/>
            <person name="Bhattacharya D."/>
            <person name="Yoon H.S."/>
        </authorList>
    </citation>
    <scope>NUCLEOTIDE SEQUENCE [LARGE SCALE GENOMIC DNA]</scope>
    <source>
        <strain evidence="3 4">CCMP1338</strain>
        <tissue evidence="3">Whole cell</tissue>
    </source>
</reference>
<accession>A0AAV8UPC1</accession>